<reference evidence="2 3" key="1">
    <citation type="journal article" date="2020" name="IScience">
        <title>Genome Sequencing of the Endangered Kingdonia uniflora (Circaeasteraceae, Ranunculales) Reveals Potential Mechanisms of Evolutionary Specialization.</title>
        <authorList>
            <person name="Sun Y."/>
            <person name="Deng T."/>
            <person name="Zhang A."/>
            <person name="Moore M.J."/>
            <person name="Landis J.B."/>
            <person name="Lin N."/>
            <person name="Zhang H."/>
            <person name="Zhang X."/>
            <person name="Huang J."/>
            <person name="Zhang X."/>
            <person name="Sun H."/>
            <person name="Wang H."/>
        </authorList>
    </citation>
    <scope>NUCLEOTIDE SEQUENCE [LARGE SCALE GENOMIC DNA]</scope>
    <source>
        <strain evidence="2">TB1705</strain>
        <tissue evidence="2">Leaf</tissue>
    </source>
</reference>
<keyword evidence="3" id="KW-1185">Reference proteome</keyword>
<dbReference type="Proteomes" id="UP000541444">
    <property type="component" value="Unassembled WGS sequence"/>
</dbReference>
<sequence>MEFDKELSEGDQCLKRVKDIGSRRWQYSSVVREGFNATADSHSDTEEYGLSLHLTNLVKGIMNAIGACPVQLNGNMWEVITMCDHLNKKWEKEGKVRRITPEDVLQFYGVKNYKASGRSYFCASATQRRFFNLNSTGQTCNDNVIWVMGNCLQRDDEELLDHRFRTVKKSVKSQVERKELLLDEVVEEVAELEFVLDDSASVERRGLIVGRRRFKTQSTRSMAGANEGKKLTTRGEGQTNLAKTPRIDSLGQLEPLKLSKIAQKYPKKWMLKALSASGTTGSGEVTKEKRRRVKPSGESGEKVAKGRPAMVDDLKEVEERARLAALLGEENTRKMVVRSVKGICLSIEEGKSELKKGRLSWRKN</sequence>
<proteinExistence type="predicted"/>
<feature type="region of interest" description="Disordered" evidence="1">
    <location>
        <begin position="277"/>
        <end position="306"/>
    </location>
</feature>
<accession>A0A7J7NCJ7</accession>
<name>A0A7J7NCJ7_9MAGN</name>
<comment type="caution">
    <text evidence="2">The sequence shown here is derived from an EMBL/GenBank/DDBJ whole genome shotgun (WGS) entry which is preliminary data.</text>
</comment>
<evidence type="ECO:0000313" key="3">
    <source>
        <dbReference type="Proteomes" id="UP000541444"/>
    </source>
</evidence>
<organism evidence="2 3">
    <name type="scientific">Kingdonia uniflora</name>
    <dbReference type="NCBI Taxonomy" id="39325"/>
    <lineage>
        <taxon>Eukaryota</taxon>
        <taxon>Viridiplantae</taxon>
        <taxon>Streptophyta</taxon>
        <taxon>Embryophyta</taxon>
        <taxon>Tracheophyta</taxon>
        <taxon>Spermatophyta</taxon>
        <taxon>Magnoliopsida</taxon>
        <taxon>Ranunculales</taxon>
        <taxon>Circaeasteraceae</taxon>
        <taxon>Kingdonia</taxon>
    </lineage>
</organism>
<evidence type="ECO:0000313" key="2">
    <source>
        <dbReference type="EMBL" id="KAF6164979.1"/>
    </source>
</evidence>
<evidence type="ECO:0000256" key="1">
    <source>
        <dbReference type="SAM" id="MobiDB-lite"/>
    </source>
</evidence>
<protein>
    <submittedName>
        <fullName evidence="2">Uncharacterized protein</fullName>
    </submittedName>
</protein>
<dbReference type="AlphaFoldDB" id="A0A7J7NCJ7"/>
<dbReference type="EMBL" id="JACGCM010000868">
    <property type="protein sequence ID" value="KAF6164979.1"/>
    <property type="molecule type" value="Genomic_DNA"/>
</dbReference>
<gene>
    <name evidence="2" type="ORF">GIB67_005348</name>
</gene>